<protein>
    <submittedName>
        <fullName evidence="2">Nucleoside-diphosphate-sugar epimerase</fullName>
    </submittedName>
</protein>
<dbReference type="RefSeq" id="WP_074240106.1">
    <property type="nucleotide sequence ID" value="NZ_FSRA01000001.1"/>
</dbReference>
<dbReference type="AlphaFoldDB" id="A0A1N6H1D5"/>
<evidence type="ECO:0000313" key="2">
    <source>
        <dbReference type="EMBL" id="SIO13611.1"/>
    </source>
</evidence>
<proteinExistence type="predicted"/>
<organism evidence="2 3">
    <name type="scientific">Chitinophaga niabensis</name>
    <dbReference type="NCBI Taxonomy" id="536979"/>
    <lineage>
        <taxon>Bacteria</taxon>
        <taxon>Pseudomonadati</taxon>
        <taxon>Bacteroidota</taxon>
        <taxon>Chitinophagia</taxon>
        <taxon>Chitinophagales</taxon>
        <taxon>Chitinophagaceae</taxon>
        <taxon>Chitinophaga</taxon>
    </lineage>
</organism>
<accession>A0A1N6H1D5</accession>
<sequence length="335" mass="36821">MEQIYQAMLAPSEALVNDIARIEGDIILLGVGGKMGPAMARLAKAAVNKAGINKRIIGISRFSETGLEAELNGLGIETVAANLLNDAELQNLPTAKNVIYLAGQKFGTTGKESYTWAMNTYLPGRVAEKYRDARIVAFSTGNVYPLSPVKNGGMTEENPAAPLGEYAQSCLGRERMFQYFSSLYGTPLCIYRLNYANDVSYGVLLEIAKAVNEQREIDLRMGHVNVIWQGDANEIAIRALLHCSTPAKLLNVSGPETVPVRWLAAEFGKRLNKQPILVNEEQPDALLSNSAECFRLFGYPHVTLRQMIDLIAEWVVAGGKTLNKPTHFQEREGNF</sequence>
<reference evidence="2 3" key="1">
    <citation type="submission" date="2016-11" db="EMBL/GenBank/DDBJ databases">
        <authorList>
            <person name="Jaros S."/>
            <person name="Januszkiewicz K."/>
            <person name="Wedrychowicz H."/>
        </authorList>
    </citation>
    <scope>NUCLEOTIDE SEQUENCE [LARGE SCALE GENOMIC DNA]</scope>
    <source>
        <strain evidence="2 3">DSM 24787</strain>
    </source>
</reference>
<dbReference type="Gene3D" id="3.40.50.720">
    <property type="entry name" value="NAD(P)-binding Rossmann-like Domain"/>
    <property type="match status" value="1"/>
</dbReference>
<dbReference type="Proteomes" id="UP000185003">
    <property type="component" value="Unassembled WGS sequence"/>
</dbReference>
<gene>
    <name evidence="2" type="ORF">SAMN04488055_3117</name>
</gene>
<dbReference type="InterPro" id="IPR001509">
    <property type="entry name" value="Epimerase_deHydtase"/>
</dbReference>
<dbReference type="OrthoDB" id="9785845at2"/>
<name>A0A1N6H1D5_9BACT</name>
<evidence type="ECO:0000313" key="3">
    <source>
        <dbReference type="Proteomes" id="UP000185003"/>
    </source>
</evidence>
<dbReference type="Pfam" id="PF01370">
    <property type="entry name" value="Epimerase"/>
    <property type="match status" value="1"/>
</dbReference>
<feature type="domain" description="NAD-dependent epimerase/dehydratase" evidence="1">
    <location>
        <begin position="26"/>
        <end position="193"/>
    </location>
</feature>
<keyword evidence="3" id="KW-1185">Reference proteome</keyword>
<dbReference type="STRING" id="536979.SAMN04488055_3117"/>
<dbReference type="EMBL" id="FSRA01000001">
    <property type="protein sequence ID" value="SIO13611.1"/>
    <property type="molecule type" value="Genomic_DNA"/>
</dbReference>
<dbReference type="SUPFAM" id="SSF51735">
    <property type="entry name" value="NAD(P)-binding Rossmann-fold domains"/>
    <property type="match status" value="1"/>
</dbReference>
<evidence type="ECO:0000259" key="1">
    <source>
        <dbReference type="Pfam" id="PF01370"/>
    </source>
</evidence>
<dbReference type="InterPro" id="IPR036291">
    <property type="entry name" value="NAD(P)-bd_dom_sf"/>
</dbReference>